<evidence type="ECO:0000256" key="22">
    <source>
        <dbReference type="SAM" id="MobiDB-lite"/>
    </source>
</evidence>
<keyword evidence="16" id="KW-0325">Glycoprotein</keyword>
<dbReference type="Gene3D" id="2.20.100.10">
    <property type="entry name" value="Thrombospondin type-1 (TSP1) repeat"/>
    <property type="match status" value="3"/>
</dbReference>
<evidence type="ECO:0000256" key="18">
    <source>
        <dbReference type="PIRSR" id="PIRSR613273-1"/>
    </source>
</evidence>
<keyword evidence="11 19" id="KW-0862">Zinc</keyword>
<reference evidence="25 26" key="1">
    <citation type="submission" date="2020-10" db="EMBL/GenBank/DDBJ databases">
        <title>Pygocentrus nattereri (red-bellied piranha) genome, fPygNat1, primary haplotype.</title>
        <authorList>
            <person name="Myers G."/>
            <person name="Meyer A."/>
            <person name="Karagic N."/>
            <person name="Pippel M."/>
            <person name="Winkler S."/>
            <person name="Tracey A."/>
            <person name="Wood J."/>
            <person name="Formenti G."/>
            <person name="Howe K."/>
            <person name="Fedrigo O."/>
            <person name="Jarvis E.D."/>
        </authorList>
    </citation>
    <scope>NUCLEOTIDE SEQUENCE [LARGE SCALE GENOMIC DNA]</scope>
</reference>
<evidence type="ECO:0000256" key="23">
    <source>
        <dbReference type="SAM" id="SignalP"/>
    </source>
</evidence>
<dbReference type="InterPro" id="IPR010294">
    <property type="entry name" value="ADAMTS_spacer1"/>
</dbReference>
<feature type="disulfide bond" evidence="20">
    <location>
        <begin position="520"/>
        <end position="549"/>
    </location>
</feature>
<dbReference type="SMART" id="SM00608">
    <property type="entry name" value="ACR"/>
    <property type="match status" value="1"/>
</dbReference>
<keyword evidence="4" id="KW-0645">Protease</keyword>
<dbReference type="SMART" id="SM00209">
    <property type="entry name" value="TSP1"/>
    <property type="match status" value="3"/>
</dbReference>
<feature type="disulfide bond" evidence="20">
    <location>
        <begin position="680"/>
        <end position="718"/>
    </location>
</feature>
<feature type="compositionally biased region" description="Polar residues" evidence="22">
    <location>
        <begin position="321"/>
        <end position="337"/>
    </location>
</feature>
<dbReference type="GO" id="GO:0004222">
    <property type="term" value="F:metalloendopeptidase activity"/>
    <property type="evidence" value="ECO:0007669"/>
    <property type="project" value="InterPro"/>
</dbReference>
<dbReference type="SUPFAM" id="SSF82895">
    <property type="entry name" value="TSP-1 type 1 repeat"/>
    <property type="match status" value="3"/>
</dbReference>
<feature type="disulfide bond" evidence="20">
    <location>
        <begin position="465"/>
        <end position="470"/>
    </location>
</feature>
<feature type="disulfide bond" evidence="20">
    <location>
        <begin position="676"/>
        <end position="713"/>
    </location>
</feature>
<evidence type="ECO:0000256" key="5">
    <source>
        <dbReference type="ARBA" id="ARBA00022674"/>
    </source>
</evidence>
<evidence type="ECO:0000256" key="4">
    <source>
        <dbReference type="ARBA" id="ARBA00022670"/>
    </source>
</evidence>
<accession>A0A3B4D3C6</accession>
<dbReference type="InterPro" id="IPR001590">
    <property type="entry name" value="Peptidase_M12B"/>
</dbReference>
<reference evidence="25" key="3">
    <citation type="submission" date="2025-09" db="UniProtKB">
        <authorList>
            <consortium name="Ensembl"/>
        </authorList>
    </citation>
    <scope>IDENTIFICATION</scope>
</reference>
<dbReference type="FunFam" id="2.60.120.830:FF:000001">
    <property type="entry name" value="A disintegrin and metalloproteinase with thrombospondin motifs 1"/>
    <property type="match status" value="1"/>
</dbReference>
<dbReference type="Ensembl" id="ENSPNAT00000028308.2">
    <property type="protein sequence ID" value="ENSPNAP00000018857.1"/>
    <property type="gene ID" value="ENSPNAG00000005196.2"/>
</dbReference>
<protein>
    <recommendedName>
        <fullName evidence="17">A disintegrin and metalloproteinase with thrombospondin motifs 1</fullName>
    </recommendedName>
</protein>
<keyword evidence="5" id="KW-0358">Heparin-binding</keyword>
<evidence type="ECO:0000256" key="9">
    <source>
        <dbReference type="ARBA" id="ARBA00022737"/>
    </source>
</evidence>
<dbReference type="STRING" id="42514.ENSPNAP00000018857"/>
<reference evidence="25" key="2">
    <citation type="submission" date="2025-08" db="UniProtKB">
        <authorList>
            <consortium name="Ensembl"/>
        </authorList>
    </citation>
    <scope>IDENTIFICATION</scope>
</reference>
<organism evidence="25 26">
    <name type="scientific">Pygocentrus nattereri</name>
    <name type="common">Red-bellied piranha</name>
    <dbReference type="NCBI Taxonomy" id="42514"/>
    <lineage>
        <taxon>Eukaryota</taxon>
        <taxon>Metazoa</taxon>
        <taxon>Chordata</taxon>
        <taxon>Craniata</taxon>
        <taxon>Vertebrata</taxon>
        <taxon>Euteleostomi</taxon>
        <taxon>Actinopterygii</taxon>
        <taxon>Neopterygii</taxon>
        <taxon>Teleostei</taxon>
        <taxon>Ostariophysi</taxon>
        <taxon>Characiformes</taxon>
        <taxon>Characoidei</taxon>
        <taxon>Pygocentrus</taxon>
    </lineage>
</organism>
<dbReference type="CDD" id="cd04273">
    <property type="entry name" value="ZnMc_ADAMTS_like"/>
    <property type="match status" value="1"/>
</dbReference>
<dbReference type="PROSITE" id="PS50215">
    <property type="entry name" value="ADAM_MEPRO"/>
    <property type="match status" value="1"/>
</dbReference>
<evidence type="ECO:0000256" key="12">
    <source>
        <dbReference type="ARBA" id="ARBA00022837"/>
    </source>
</evidence>
<evidence type="ECO:0000256" key="16">
    <source>
        <dbReference type="ARBA" id="ARBA00023180"/>
    </source>
</evidence>
<evidence type="ECO:0000313" key="26">
    <source>
        <dbReference type="Proteomes" id="UP001501920"/>
    </source>
</evidence>
<evidence type="ECO:0000256" key="21">
    <source>
        <dbReference type="PROSITE-ProRule" id="PRU00276"/>
    </source>
</evidence>
<feature type="binding site" evidence="19">
    <location>
        <position position="565"/>
    </location>
    <ligand>
        <name>Ca(2+)</name>
        <dbReference type="ChEBI" id="CHEBI:29108"/>
        <label>1</label>
    </ligand>
</feature>
<dbReference type="FunFam" id="2.20.100.10:FF:000048">
    <property type="entry name" value="ADAM metallopeptidase with thrombospondin type 1 motif 8"/>
    <property type="match status" value="1"/>
</dbReference>
<feature type="binding site" evidence="19 21">
    <location>
        <position position="514"/>
    </location>
    <ligand>
        <name>Zn(2+)</name>
        <dbReference type="ChEBI" id="CHEBI:29105"/>
        <note>catalytic</note>
    </ligand>
</feature>
<dbReference type="Pfam" id="PF19030">
    <property type="entry name" value="TSP1_ADAMTS"/>
    <property type="match status" value="2"/>
</dbReference>
<dbReference type="Pfam" id="PF01421">
    <property type="entry name" value="Reprolysin"/>
    <property type="match status" value="1"/>
</dbReference>
<keyword evidence="3" id="KW-0272">Extracellular matrix</keyword>
<keyword evidence="2" id="KW-0964">Secreted</keyword>
<evidence type="ECO:0000256" key="10">
    <source>
        <dbReference type="ARBA" id="ARBA00022801"/>
    </source>
</evidence>
<feature type="binding site" evidence="19 21">
    <location>
        <position position="504"/>
    </location>
    <ligand>
        <name>Zn(2+)</name>
        <dbReference type="ChEBI" id="CHEBI:29105"/>
        <note>catalytic</note>
    </ligand>
</feature>
<dbReference type="InterPro" id="IPR057401">
    <property type="entry name" value="Adt-1/2-like_dom"/>
</dbReference>
<feature type="binding site" evidence="19">
    <location>
        <position position="364"/>
    </location>
    <ligand>
        <name>Ca(2+)</name>
        <dbReference type="ChEBI" id="CHEBI:29108"/>
        <label>1</label>
    </ligand>
</feature>
<keyword evidence="6" id="KW-0165">Cleavage on pair of basic residues</keyword>
<dbReference type="GO" id="GO:0031012">
    <property type="term" value="C:extracellular matrix"/>
    <property type="evidence" value="ECO:0007669"/>
    <property type="project" value="TreeGrafter"/>
</dbReference>
<evidence type="ECO:0000256" key="20">
    <source>
        <dbReference type="PIRSR" id="PIRSR613273-3"/>
    </source>
</evidence>
<dbReference type="PROSITE" id="PS50092">
    <property type="entry name" value="TSP1"/>
    <property type="match status" value="3"/>
</dbReference>
<comment type="cofactor">
    <cofactor evidence="19">
        <name>Zn(2+)</name>
        <dbReference type="ChEBI" id="CHEBI:29105"/>
    </cofactor>
    <text evidence="19">Binds 1 zinc ion per subunit.</text>
</comment>
<dbReference type="InterPro" id="IPR000884">
    <property type="entry name" value="TSP1_rpt"/>
</dbReference>
<dbReference type="InterPro" id="IPR050439">
    <property type="entry name" value="ADAMTS_ADAMTS-like"/>
</dbReference>
<keyword evidence="7 19" id="KW-0479">Metal-binding</keyword>
<dbReference type="Gene3D" id="3.40.390.10">
    <property type="entry name" value="Collagenase (Catalytic Domain)"/>
    <property type="match status" value="1"/>
</dbReference>
<feature type="disulfide bond" evidence="20">
    <location>
        <begin position="602"/>
        <end position="624"/>
    </location>
</feature>
<dbReference type="FunFam" id="3.40.390.10:FF:000001">
    <property type="entry name" value="A disintegrin and metalloproteinase with thrombospondin motifs 1"/>
    <property type="match status" value="1"/>
</dbReference>
<feature type="binding site" evidence="19">
    <location>
        <position position="568"/>
    </location>
    <ligand>
        <name>Ca(2+)</name>
        <dbReference type="ChEBI" id="CHEBI:29108"/>
        <label>2</label>
    </ligand>
</feature>
<dbReference type="GO" id="GO:0008201">
    <property type="term" value="F:heparin binding"/>
    <property type="evidence" value="ECO:0007669"/>
    <property type="project" value="UniProtKB-KW"/>
</dbReference>
<feature type="signal peptide" evidence="23">
    <location>
        <begin position="1"/>
        <end position="20"/>
    </location>
</feature>
<proteinExistence type="predicted"/>
<evidence type="ECO:0000256" key="19">
    <source>
        <dbReference type="PIRSR" id="PIRSR613273-2"/>
    </source>
</evidence>
<dbReference type="GO" id="GO:0046872">
    <property type="term" value="F:metal ion binding"/>
    <property type="evidence" value="ECO:0007669"/>
    <property type="project" value="UniProtKB-KW"/>
</dbReference>
<keyword evidence="9" id="KW-0677">Repeat</keyword>
<keyword evidence="15 20" id="KW-1015">Disulfide bond</keyword>
<dbReference type="Pfam" id="PF17771">
    <property type="entry name" value="ADAMTS_CR_2"/>
    <property type="match status" value="1"/>
</dbReference>
<feature type="disulfide bond" evidence="20">
    <location>
        <begin position="691"/>
        <end position="703"/>
    </location>
</feature>
<dbReference type="InterPro" id="IPR013273">
    <property type="entry name" value="ADAMTS/ADAMTS-like"/>
</dbReference>
<feature type="binding site" evidence="19">
    <location>
        <position position="568"/>
    </location>
    <ligand>
        <name>Ca(2+)</name>
        <dbReference type="ChEBI" id="CHEBI:29108"/>
        <label>1</label>
    </ligand>
</feature>
<dbReference type="PRINTS" id="PR01857">
    <property type="entry name" value="ADAMTSFAMILY"/>
</dbReference>
<evidence type="ECO:0000256" key="14">
    <source>
        <dbReference type="ARBA" id="ARBA00023145"/>
    </source>
</evidence>
<keyword evidence="8 23" id="KW-0732">Signal</keyword>
<feature type="disulfide bond" evidence="20">
    <location>
        <begin position="611"/>
        <end position="645"/>
    </location>
</feature>
<comment type="caution">
    <text evidence="21">Lacks conserved residue(s) required for the propagation of feature annotation.</text>
</comment>
<name>A0A3B4D3C6_PYGNA</name>
<evidence type="ECO:0000256" key="13">
    <source>
        <dbReference type="ARBA" id="ARBA00023049"/>
    </source>
</evidence>
<evidence type="ECO:0000256" key="1">
    <source>
        <dbReference type="ARBA" id="ARBA00004498"/>
    </source>
</evidence>
<feature type="domain" description="Peptidase M12B" evidence="24">
    <location>
        <begin position="361"/>
        <end position="570"/>
    </location>
</feature>
<dbReference type="InterPro" id="IPR036383">
    <property type="entry name" value="TSP1_rpt_sf"/>
</dbReference>
<evidence type="ECO:0000256" key="7">
    <source>
        <dbReference type="ARBA" id="ARBA00022723"/>
    </source>
</evidence>
<dbReference type="InterPro" id="IPR024079">
    <property type="entry name" value="MetalloPept_cat_dom_sf"/>
</dbReference>
<dbReference type="Pfam" id="PF25379">
    <property type="entry name" value="Adt-1"/>
    <property type="match status" value="1"/>
</dbReference>
<dbReference type="GeneTree" id="ENSGT00940000159642"/>
<keyword evidence="26" id="KW-1185">Reference proteome</keyword>
<feature type="binding site" evidence="19">
    <location>
        <position position="364"/>
    </location>
    <ligand>
        <name>Ca(2+)</name>
        <dbReference type="ChEBI" id="CHEBI:29108"/>
        <label>2</label>
    </ligand>
</feature>
<dbReference type="PANTHER" id="PTHR13723">
    <property type="entry name" value="ADAMTS A DISINTEGRIN AND METALLOPROTEASE WITH THROMBOSPONDIN MOTIFS PROTEASE"/>
    <property type="match status" value="1"/>
</dbReference>
<dbReference type="Proteomes" id="UP001501920">
    <property type="component" value="Chromosome 17"/>
</dbReference>
<dbReference type="GO" id="GO:0006508">
    <property type="term" value="P:proteolysis"/>
    <property type="evidence" value="ECO:0007669"/>
    <property type="project" value="UniProtKB-KW"/>
</dbReference>
<feature type="binding site" evidence="19 21">
    <location>
        <position position="508"/>
    </location>
    <ligand>
        <name>Zn(2+)</name>
        <dbReference type="ChEBI" id="CHEBI:29105"/>
        <note>catalytic</note>
    </ligand>
</feature>
<dbReference type="SUPFAM" id="SSF55486">
    <property type="entry name" value="Metalloproteases ('zincins'), catalytic domain"/>
    <property type="match status" value="1"/>
</dbReference>
<dbReference type="AlphaFoldDB" id="A0A3B4D3C6"/>
<dbReference type="GO" id="GO:0030198">
    <property type="term" value="P:extracellular matrix organization"/>
    <property type="evidence" value="ECO:0007669"/>
    <property type="project" value="InterPro"/>
</dbReference>
<feature type="disulfide bond" evidence="20">
    <location>
        <begin position="639"/>
        <end position="650"/>
    </location>
</feature>
<dbReference type="PANTHER" id="PTHR13723:SF41">
    <property type="entry name" value="A DISINTEGRIN AND METALLOPROTEINASE WITH THROMBOSPONDIN MOTIFS 8"/>
    <property type="match status" value="1"/>
</dbReference>
<evidence type="ECO:0000256" key="2">
    <source>
        <dbReference type="ARBA" id="ARBA00022525"/>
    </source>
</evidence>
<dbReference type="FunFam" id="2.20.100.10:FF:000006">
    <property type="entry name" value="A disintegrin and metalloproteinase with thrombospondin motifs 1"/>
    <property type="match status" value="1"/>
</dbReference>
<dbReference type="OMA" id="QACENSH"/>
<dbReference type="InterPro" id="IPR006586">
    <property type="entry name" value="ADAM_Cys-rich"/>
</dbReference>
<evidence type="ECO:0000256" key="6">
    <source>
        <dbReference type="ARBA" id="ARBA00022685"/>
    </source>
</evidence>
<evidence type="ECO:0000313" key="25">
    <source>
        <dbReference type="Ensembl" id="ENSPNAP00000018857.1"/>
    </source>
</evidence>
<evidence type="ECO:0000256" key="17">
    <source>
        <dbReference type="ARBA" id="ARBA00072810"/>
    </source>
</evidence>
<evidence type="ECO:0000256" key="8">
    <source>
        <dbReference type="ARBA" id="ARBA00022729"/>
    </source>
</evidence>
<feature type="chain" id="PRO_5017430116" description="A disintegrin and metalloproteinase with thrombospondin motifs 1" evidence="23">
    <location>
        <begin position="21"/>
        <end position="1082"/>
    </location>
</feature>
<keyword evidence="12 19" id="KW-0106">Calcium</keyword>
<dbReference type="OrthoDB" id="412680at2759"/>
<dbReference type="FunFam" id="2.20.100.10:FF:000005">
    <property type="entry name" value="ADAM metallopeptidase with thrombospondin type 1 motif 9"/>
    <property type="match status" value="1"/>
</dbReference>
<dbReference type="Pfam" id="PF00090">
    <property type="entry name" value="TSP_1"/>
    <property type="match status" value="1"/>
</dbReference>
<feature type="disulfide bond" evidence="20">
    <location>
        <begin position="482"/>
        <end position="565"/>
    </location>
</feature>
<sequence>MRSWFAAALLVVCVVGTSLSDSEETLPVRLSGGRVSKRSEGHPRFRLAAFGRNFTLNLSPDSSFISPTMKIYRIKAKHSAGQGRGRGARQVSGAAPSTRPLRAANTTRESGADLRGCFFTGTVDSSADSVVAVSLCHGILGSFVTGGEEFQIEPKRVGSERSTQQLHVIRRRRLAEELLGATTSFGPAEDGHYRGPCSAGEVRGGAGESQETLGDGTVTGGAEESQGTLTDRTVREGTEESQETFGDGTVRERAEESQETFGDGIVRERAEESQETFGDGTVRERTEESQETFGDGTVRERTEESQETFGDGTVRERTEESQATYTDRTISEGTESTDGPVRERTVSTVTPRQRRFVSTPRFIETLVVADASMSRFYGAELKHYILTLVSVAAQMYKHPSIKNSLNIVIVKVLIVEDEEVGPTVSSNGGLALRNFCSWQQLFNPSSQRHPEHFDTAVLFTREDICGHQSCDTLGVADVGTMCDPKRSCSVIEDNGLQAAFTVAHELGHVLSMPHDDSKNCERHFGHVAQHHIMASVFNGFSKTSPWSPCSAFYVTEFFDSGYGDCLLDAPEKVMPLPTELAGLTFSLDRQCQQTFGEGFSYCRNSSADELCSQLWCQQEGQSVCTTRNGSLPWADGTECGPNYSCLDGVCTAVEEVMRPKVSVDGGWGEWRPWQQCSRSCGGGVMFSYRECDQPTPQNGGSYCEGQRVRYRSCNTQACENSHGKRFREEQCEKYNNPNHFDIHGNIKQWIPKYAGVSPRDRCKLFCRARGSSEFRVFEAKVTDGTTCGPDTTSICVHGQCIKAGCDLEIGSTKKFDKCGVCGGDGLSCRKISGSYNKVVHGYSDIITIPVGATNIDIKQRSHGGVKHDGNYLAVKRENGEYILNGNFSVSTVEQDIPTRGAILKYSGSATTLERIQSFLRLQESITIQLLSTAGEASPPKVKYTFFIPKGVSFNKPKERNTSVHMIHPFGVPQWVLGEWAECSKSCGSGWSRRTVECKDNAGFYSNHCDKDLKPRDIRPCADLPCPIWQIGPWSSCSRTCGLGERHRSVLCIDYTGKAVEEEKCDASKQPKPVSGDCMYQEC</sequence>
<dbReference type="InterPro" id="IPR041645">
    <property type="entry name" value="ADAMTS_CR_2"/>
</dbReference>
<dbReference type="Gene3D" id="2.60.120.830">
    <property type="match status" value="1"/>
</dbReference>
<dbReference type="Pfam" id="PF01562">
    <property type="entry name" value="Pep_M12B_propep"/>
    <property type="match status" value="1"/>
</dbReference>
<keyword evidence="10" id="KW-0378">Hydrolase</keyword>
<feature type="active site" evidence="18 21">
    <location>
        <position position="505"/>
    </location>
</feature>
<feature type="disulfide bond" evidence="20">
    <location>
        <begin position="436"/>
        <end position="488"/>
    </location>
</feature>
<evidence type="ECO:0000256" key="11">
    <source>
        <dbReference type="ARBA" id="ARBA00022833"/>
    </source>
</evidence>
<feature type="binding site" evidence="19">
    <location>
        <position position="454"/>
    </location>
    <ligand>
        <name>Ca(2+)</name>
        <dbReference type="ChEBI" id="CHEBI:29108"/>
        <label>1</label>
    </ligand>
</feature>
<feature type="disulfide bond" evidence="20">
    <location>
        <begin position="591"/>
        <end position="616"/>
    </location>
</feature>
<evidence type="ECO:0000256" key="3">
    <source>
        <dbReference type="ARBA" id="ARBA00022530"/>
    </source>
</evidence>
<evidence type="ECO:0000256" key="15">
    <source>
        <dbReference type="ARBA" id="ARBA00023157"/>
    </source>
</evidence>
<comment type="subcellular location">
    <subcellularLocation>
        <location evidence="1">Secreted</location>
        <location evidence="1">Extracellular space</location>
        <location evidence="1">Extracellular matrix</location>
    </subcellularLocation>
</comment>
<feature type="region of interest" description="Disordered" evidence="22">
    <location>
        <begin position="183"/>
        <end position="349"/>
    </location>
</feature>
<dbReference type="InterPro" id="IPR002870">
    <property type="entry name" value="Peptidase_M12B_N"/>
</dbReference>
<dbReference type="Pfam" id="PF05986">
    <property type="entry name" value="ADAMTS_spacer1"/>
    <property type="match status" value="1"/>
</dbReference>
<keyword evidence="13" id="KW-0482">Metalloprotease</keyword>
<feature type="region of interest" description="Disordered" evidence="22">
    <location>
        <begin position="79"/>
        <end position="108"/>
    </location>
</feature>
<evidence type="ECO:0000259" key="24">
    <source>
        <dbReference type="PROSITE" id="PS50215"/>
    </source>
</evidence>
<keyword evidence="14" id="KW-0865">Zymogen</keyword>
<dbReference type="Gene3D" id="3.40.1620.60">
    <property type="match status" value="1"/>
</dbReference>